<keyword evidence="2" id="KW-0418">Kinase</keyword>
<protein>
    <submittedName>
        <fullName evidence="3">Aminoglycoside phosphotransferase family protein</fullName>
    </submittedName>
    <submittedName>
        <fullName evidence="2">Ser/Thr protein kinase RdoA (MazF antagonist)</fullName>
    </submittedName>
</protein>
<dbReference type="AlphaFoldDB" id="A0A7Y4KZI5"/>
<organism evidence="3 4">
    <name type="scientific">Kribbella sandramycini</name>
    <dbReference type="NCBI Taxonomy" id="60450"/>
    <lineage>
        <taxon>Bacteria</taxon>
        <taxon>Bacillati</taxon>
        <taxon>Actinomycetota</taxon>
        <taxon>Actinomycetes</taxon>
        <taxon>Propionibacteriales</taxon>
        <taxon>Kribbellaceae</taxon>
        <taxon>Kribbella</taxon>
    </lineage>
</organism>
<dbReference type="RefSeq" id="WP_171673039.1">
    <property type="nucleotide sequence ID" value="NZ_BAAAGT010000002.1"/>
</dbReference>
<keyword evidence="3" id="KW-0808">Transferase</keyword>
<dbReference type="PANTHER" id="PTHR21310:SF40">
    <property type="entry name" value="AMINOGLYCOSIDE PHOSPHOTRANSFERASE DOMAIN-CONTAINING PROTEIN-RELATED"/>
    <property type="match status" value="1"/>
</dbReference>
<evidence type="ECO:0000313" key="5">
    <source>
        <dbReference type="Proteomes" id="UP000553957"/>
    </source>
</evidence>
<dbReference type="Pfam" id="PF01636">
    <property type="entry name" value="APH"/>
    <property type="match status" value="1"/>
</dbReference>
<evidence type="ECO:0000313" key="2">
    <source>
        <dbReference type="EMBL" id="MBB6569619.1"/>
    </source>
</evidence>
<dbReference type="EMBL" id="JACHKF010000001">
    <property type="protein sequence ID" value="MBB6569619.1"/>
    <property type="molecule type" value="Genomic_DNA"/>
</dbReference>
<proteinExistence type="predicted"/>
<feature type="domain" description="Aminoglycoside phosphotransferase" evidence="1">
    <location>
        <begin position="39"/>
        <end position="233"/>
    </location>
</feature>
<dbReference type="InterPro" id="IPR002575">
    <property type="entry name" value="Aminoglycoside_PTrfase"/>
</dbReference>
<dbReference type="Gene3D" id="3.90.1200.10">
    <property type="match status" value="1"/>
</dbReference>
<dbReference type="EMBL" id="JABJRC010000002">
    <property type="protein sequence ID" value="NOL40546.1"/>
    <property type="molecule type" value="Genomic_DNA"/>
</dbReference>
<reference evidence="2 5" key="2">
    <citation type="submission" date="2020-08" db="EMBL/GenBank/DDBJ databases">
        <title>Sequencing the genomes of 1000 actinobacteria strains.</title>
        <authorList>
            <person name="Klenk H.-P."/>
        </authorList>
    </citation>
    <scope>NUCLEOTIDE SEQUENCE [LARGE SCALE GENOMIC DNA]</scope>
    <source>
        <strain evidence="2 5">DSM 15626</strain>
    </source>
</reference>
<evidence type="ECO:0000313" key="4">
    <source>
        <dbReference type="Proteomes" id="UP000534306"/>
    </source>
</evidence>
<sequence length="294" mass="32165">MTGSAAEIVLKQACAQVGIPSADAEPLRLGENAIFRLPGRVVVRIGRAGQVGAARNEVAVSRWLAEVGVRAVEVLDEVAQPVEIDGAPVTFWHELPEHRHGTPREVATVLKRLHASPLPSAFELPPVAPFVRLVERIDGAATLSADDRAWLRHQLSRLREAFDGLPDGLPRAAIHGDAWAGNVVVAADGPILLDLERFSVGPPEWDLVSTAVRLSTFGTMTAEEYAGFVESYSHDVLEWDGFEVLRDIRELRVTCYAAQRATENPALRSEASLRVACLRGLRGERPWTDWKPLT</sequence>
<accession>A0A7Y4KZI5</accession>
<comment type="caution">
    <text evidence="3">The sequence shown here is derived from an EMBL/GenBank/DDBJ whole genome shotgun (WGS) entry which is preliminary data.</text>
</comment>
<dbReference type="PANTHER" id="PTHR21310">
    <property type="entry name" value="AMINOGLYCOSIDE PHOSPHOTRANSFERASE-RELATED-RELATED"/>
    <property type="match status" value="1"/>
</dbReference>
<dbReference type="Proteomes" id="UP000553957">
    <property type="component" value="Unassembled WGS sequence"/>
</dbReference>
<evidence type="ECO:0000313" key="3">
    <source>
        <dbReference type="EMBL" id="NOL40546.1"/>
    </source>
</evidence>
<dbReference type="SUPFAM" id="SSF56112">
    <property type="entry name" value="Protein kinase-like (PK-like)"/>
    <property type="match status" value="1"/>
</dbReference>
<dbReference type="Proteomes" id="UP000534306">
    <property type="component" value="Unassembled WGS sequence"/>
</dbReference>
<dbReference type="InterPro" id="IPR051678">
    <property type="entry name" value="AGP_Transferase"/>
</dbReference>
<name>A0A7Y4KZI5_9ACTN</name>
<reference evidence="3 4" key="1">
    <citation type="submission" date="2020-05" db="EMBL/GenBank/DDBJ databases">
        <title>Genome sequence of Kribbella sandramycini ATCC 39419.</title>
        <authorList>
            <person name="Maclea K.S."/>
            <person name="Fair J.L."/>
        </authorList>
    </citation>
    <scope>NUCLEOTIDE SEQUENCE [LARGE SCALE GENOMIC DNA]</scope>
    <source>
        <strain evidence="3 4">ATCC 39419</strain>
    </source>
</reference>
<gene>
    <name evidence="2" type="ORF">HNR71_005256</name>
    <name evidence="3" type="ORF">HPO96_09845</name>
</gene>
<dbReference type="InterPro" id="IPR011009">
    <property type="entry name" value="Kinase-like_dom_sf"/>
</dbReference>
<dbReference type="GO" id="GO:0016301">
    <property type="term" value="F:kinase activity"/>
    <property type="evidence" value="ECO:0007669"/>
    <property type="project" value="UniProtKB-KW"/>
</dbReference>
<evidence type="ECO:0000259" key="1">
    <source>
        <dbReference type="Pfam" id="PF01636"/>
    </source>
</evidence>
<keyword evidence="4" id="KW-1185">Reference proteome</keyword>